<dbReference type="InterPro" id="IPR036291">
    <property type="entry name" value="NAD(P)-bd_dom_sf"/>
</dbReference>
<evidence type="ECO:0000313" key="6">
    <source>
        <dbReference type="Proteomes" id="UP000198462"/>
    </source>
</evidence>
<dbReference type="OrthoDB" id="9796652at2"/>
<feature type="domain" description="Ketoreductase" evidence="4">
    <location>
        <begin position="16"/>
        <end position="187"/>
    </location>
</feature>
<evidence type="ECO:0000259" key="4">
    <source>
        <dbReference type="SMART" id="SM00822"/>
    </source>
</evidence>
<evidence type="ECO:0000256" key="2">
    <source>
        <dbReference type="ARBA" id="ARBA00023002"/>
    </source>
</evidence>
<dbReference type="InterPro" id="IPR002347">
    <property type="entry name" value="SDR_fam"/>
</dbReference>
<dbReference type="EMBL" id="NFZT01000001">
    <property type="protein sequence ID" value="OWV32158.1"/>
    <property type="molecule type" value="Genomic_DNA"/>
</dbReference>
<accession>A0A219B2W4</accession>
<gene>
    <name evidence="5" type="ORF">B5C34_00965</name>
</gene>
<dbReference type="Pfam" id="PF00106">
    <property type="entry name" value="adh_short"/>
    <property type="match status" value="1"/>
</dbReference>
<reference evidence="6" key="1">
    <citation type="submission" date="2017-05" db="EMBL/GenBank/DDBJ databases">
        <authorList>
            <person name="Lin X."/>
        </authorList>
    </citation>
    <scope>NUCLEOTIDE SEQUENCE [LARGE SCALE GENOMIC DNA]</scope>
    <source>
        <strain evidence="6">JLT2012</strain>
    </source>
</reference>
<protein>
    <submittedName>
        <fullName evidence="5">Short-chain dehydrogenase</fullName>
    </submittedName>
</protein>
<evidence type="ECO:0000256" key="1">
    <source>
        <dbReference type="ARBA" id="ARBA00006484"/>
    </source>
</evidence>
<dbReference type="RefSeq" id="WP_088710957.1">
    <property type="nucleotide sequence ID" value="NZ_NFZT01000001.1"/>
</dbReference>
<dbReference type="PANTHER" id="PTHR42760:SF133">
    <property type="entry name" value="3-OXOACYL-[ACYL-CARRIER-PROTEIN] REDUCTASE"/>
    <property type="match status" value="1"/>
</dbReference>
<dbReference type="PRINTS" id="PR00081">
    <property type="entry name" value="GDHRDH"/>
</dbReference>
<dbReference type="CDD" id="cd05233">
    <property type="entry name" value="SDR_c"/>
    <property type="match status" value="1"/>
</dbReference>
<dbReference type="InterPro" id="IPR020904">
    <property type="entry name" value="Sc_DH/Rdtase_CS"/>
</dbReference>
<proteinExistence type="inferred from homology"/>
<dbReference type="PRINTS" id="PR00080">
    <property type="entry name" value="SDRFAMILY"/>
</dbReference>
<dbReference type="Proteomes" id="UP000198462">
    <property type="component" value="Unassembled WGS sequence"/>
</dbReference>
<keyword evidence="2" id="KW-0560">Oxidoreductase</keyword>
<comment type="caution">
    <text evidence="5">The sequence shown here is derived from an EMBL/GenBank/DDBJ whole genome shotgun (WGS) entry which is preliminary data.</text>
</comment>
<dbReference type="InterPro" id="IPR057326">
    <property type="entry name" value="KR_dom"/>
</dbReference>
<dbReference type="GO" id="GO:0016616">
    <property type="term" value="F:oxidoreductase activity, acting on the CH-OH group of donors, NAD or NADP as acceptor"/>
    <property type="evidence" value="ECO:0007669"/>
    <property type="project" value="UniProtKB-ARBA"/>
</dbReference>
<organism evidence="5 6">
    <name type="scientific">Pacificimonas flava</name>
    <dbReference type="NCBI Taxonomy" id="1234595"/>
    <lineage>
        <taxon>Bacteria</taxon>
        <taxon>Pseudomonadati</taxon>
        <taxon>Pseudomonadota</taxon>
        <taxon>Alphaproteobacteria</taxon>
        <taxon>Sphingomonadales</taxon>
        <taxon>Sphingosinicellaceae</taxon>
        <taxon>Pacificimonas</taxon>
    </lineage>
</organism>
<evidence type="ECO:0000313" key="5">
    <source>
        <dbReference type="EMBL" id="OWV32158.1"/>
    </source>
</evidence>
<keyword evidence="6" id="KW-1185">Reference proteome</keyword>
<dbReference type="SMART" id="SM00822">
    <property type="entry name" value="PKS_KR"/>
    <property type="match status" value="1"/>
</dbReference>
<name>A0A219B2W4_9SPHN</name>
<dbReference type="FunFam" id="3.40.50.720:FF:000084">
    <property type="entry name" value="Short-chain dehydrogenase reductase"/>
    <property type="match status" value="1"/>
</dbReference>
<dbReference type="PROSITE" id="PS00061">
    <property type="entry name" value="ADH_SHORT"/>
    <property type="match status" value="1"/>
</dbReference>
<sequence>MTDYALPNVSHDLSGEVAIVTGATSGLGRRFARTLAAAGAKVAISGRREDRLSEVKAEIEADGGTCHAVRCDVTDADDLKALVQAAEDALGLVTILVNNAGIPDAQFATKMEVELIDLVLDTNVRAPFILSAEVAKRLIAAKRTGRIVNISSAAAFSYGGHGAALYSVSKAAVVRMTETLSVEWARFRINVNAIAPGAFHSEMLAGMLERVGDMSKSFPRGRIGEPPQLDSTLLFLCSPASDVVTGTVVHADDAQGPR</sequence>
<comment type="similarity">
    <text evidence="1 3">Belongs to the short-chain dehydrogenases/reductases (SDR) family.</text>
</comment>
<dbReference type="Gene3D" id="3.40.50.720">
    <property type="entry name" value="NAD(P)-binding Rossmann-like Domain"/>
    <property type="match status" value="1"/>
</dbReference>
<dbReference type="PANTHER" id="PTHR42760">
    <property type="entry name" value="SHORT-CHAIN DEHYDROGENASES/REDUCTASES FAMILY MEMBER"/>
    <property type="match status" value="1"/>
</dbReference>
<dbReference type="SUPFAM" id="SSF51735">
    <property type="entry name" value="NAD(P)-binding Rossmann-fold domains"/>
    <property type="match status" value="1"/>
</dbReference>
<evidence type="ECO:0000256" key="3">
    <source>
        <dbReference type="RuleBase" id="RU000363"/>
    </source>
</evidence>
<dbReference type="AlphaFoldDB" id="A0A219B2W4"/>